<proteinExistence type="predicted"/>
<evidence type="ECO:0000313" key="3">
    <source>
        <dbReference type="Proteomes" id="UP000886653"/>
    </source>
</evidence>
<evidence type="ECO:0000256" key="1">
    <source>
        <dbReference type="SAM" id="Coils"/>
    </source>
</evidence>
<evidence type="ECO:0008006" key="4">
    <source>
        <dbReference type="Google" id="ProtNLM"/>
    </source>
</evidence>
<keyword evidence="1" id="KW-0175">Coiled coil</keyword>
<protein>
    <recommendedName>
        <fullName evidence="4">BAR domain-containing protein</fullName>
    </recommendedName>
</protein>
<evidence type="ECO:0000313" key="2">
    <source>
        <dbReference type="EMBL" id="KAG0140273.1"/>
    </source>
</evidence>
<sequence>MSWKQTFTSTLGSLGHNVQQSVASINISEQTDKLSKSLATLSQTARERLGTLDQDDVTELPEEYKDLERRVDALRNAHASLLRVVRTYESEPYDYPVQINESLTETATTISHTLTTWASAATKGTNLPPIEAPAKAPVQHKTLAHALSRAATSGALDLGTSSTSGSDSENVSGMMGKVLKSYAMVQDKIGDARIEQDTAIKRGFLQVWQQTMAQDIQAAVKSRQGVRTARLALDAARLSLKNSTGGPKQEQARLEVENAEEKLVSATEEAIGLMKRVLEDPEPIQALGELIKAQHAYHLAASEQLKGLLGEVEDTAVAAQSAFSFEQSVL</sequence>
<feature type="coiled-coil region" evidence="1">
    <location>
        <begin position="57"/>
        <end position="84"/>
    </location>
</feature>
<dbReference type="Gene3D" id="1.20.1270.60">
    <property type="entry name" value="Arfaptin homology (AH) domain/BAR domain"/>
    <property type="match status" value="1"/>
</dbReference>
<gene>
    <name evidence="2" type="ORF">CROQUDRAFT_718702</name>
</gene>
<dbReference type="CDD" id="cd07600">
    <property type="entry name" value="BAR_Gvp36"/>
    <property type="match status" value="1"/>
</dbReference>
<dbReference type="SUPFAM" id="SSF103657">
    <property type="entry name" value="BAR/IMD domain-like"/>
    <property type="match status" value="1"/>
</dbReference>
<dbReference type="InterPro" id="IPR018859">
    <property type="entry name" value="BAR_dom-cont"/>
</dbReference>
<dbReference type="AlphaFoldDB" id="A0A9P6T7B7"/>
<dbReference type="EMBL" id="MU167458">
    <property type="protein sequence ID" value="KAG0140273.1"/>
    <property type="molecule type" value="Genomic_DNA"/>
</dbReference>
<organism evidence="2 3">
    <name type="scientific">Cronartium quercuum f. sp. fusiforme G11</name>
    <dbReference type="NCBI Taxonomy" id="708437"/>
    <lineage>
        <taxon>Eukaryota</taxon>
        <taxon>Fungi</taxon>
        <taxon>Dikarya</taxon>
        <taxon>Basidiomycota</taxon>
        <taxon>Pucciniomycotina</taxon>
        <taxon>Pucciniomycetes</taxon>
        <taxon>Pucciniales</taxon>
        <taxon>Coleosporiaceae</taxon>
        <taxon>Cronartium</taxon>
    </lineage>
</organism>
<dbReference type="OrthoDB" id="5549748at2759"/>
<dbReference type="Proteomes" id="UP000886653">
    <property type="component" value="Unassembled WGS sequence"/>
</dbReference>
<dbReference type="InterPro" id="IPR027267">
    <property type="entry name" value="AH/BAR_dom_sf"/>
</dbReference>
<accession>A0A9P6T7B7</accession>
<reference evidence="2" key="1">
    <citation type="submission" date="2013-11" db="EMBL/GenBank/DDBJ databases">
        <title>Genome sequence of the fusiform rust pathogen reveals effectors for host alternation and coevolution with pine.</title>
        <authorList>
            <consortium name="DOE Joint Genome Institute"/>
            <person name="Smith K."/>
            <person name="Pendleton A."/>
            <person name="Kubisiak T."/>
            <person name="Anderson C."/>
            <person name="Salamov A."/>
            <person name="Aerts A."/>
            <person name="Riley R."/>
            <person name="Clum A."/>
            <person name="Lindquist E."/>
            <person name="Ence D."/>
            <person name="Campbell M."/>
            <person name="Kronenberg Z."/>
            <person name="Feau N."/>
            <person name="Dhillon B."/>
            <person name="Hamelin R."/>
            <person name="Burleigh J."/>
            <person name="Smith J."/>
            <person name="Yandell M."/>
            <person name="Nelson C."/>
            <person name="Grigoriev I."/>
            <person name="Davis J."/>
        </authorList>
    </citation>
    <scope>NUCLEOTIDE SEQUENCE</scope>
    <source>
        <strain evidence="2">G11</strain>
    </source>
</reference>
<dbReference type="Pfam" id="PF10455">
    <property type="entry name" value="BAR_2"/>
    <property type="match status" value="1"/>
</dbReference>
<feature type="coiled-coil region" evidence="1">
    <location>
        <begin position="249"/>
        <end position="276"/>
    </location>
</feature>
<comment type="caution">
    <text evidence="2">The sequence shown here is derived from an EMBL/GenBank/DDBJ whole genome shotgun (WGS) entry which is preliminary data.</text>
</comment>
<name>A0A9P6T7B7_9BASI</name>
<keyword evidence="3" id="KW-1185">Reference proteome</keyword>